<keyword evidence="4" id="KW-0479">Metal-binding</keyword>
<evidence type="ECO:0000256" key="5">
    <source>
        <dbReference type="ARBA" id="ARBA00022759"/>
    </source>
</evidence>
<dbReference type="GO" id="GO:0004222">
    <property type="term" value="F:metalloendopeptidase activity"/>
    <property type="evidence" value="ECO:0007669"/>
    <property type="project" value="InterPro"/>
</dbReference>
<dbReference type="InterPro" id="IPR023091">
    <property type="entry name" value="MetalPrtase_cat_dom_sf_prd"/>
</dbReference>
<comment type="cofactor">
    <cofactor evidence="1">
        <name>Zn(2+)</name>
        <dbReference type="ChEBI" id="CHEBI:29105"/>
    </cofactor>
</comment>
<dbReference type="InterPro" id="IPR002036">
    <property type="entry name" value="YbeY"/>
</dbReference>
<keyword evidence="5" id="KW-0255">Endonuclease</keyword>
<dbReference type="NCBIfam" id="TIGR00043">
    <property type="entry name" value="rRNA maturation RNase YbeY"/>
    <property type="match status" value="1"/>
</dbReference>
<dbReference type="EMBL" id="MFZO01000031">
    <property type="protein sequence ID" value="OGK24647.1"/>
    <property type="molecule type" value="Genomic_DNA"/>
</dbReference>
<evidence type="ECO:0000256" key="6">
    <source>
        <dbReference type="ARBA" id="ARBA00022801"/>
    </source>
</evidence>
<keyword evidence="7" id="KW-0862">Zinc</keyword>
<comment type="similarity">
    <text evidence="2">Belongs to the endoribonuclease YbeY family.</text>
</comment>
<evidence type="ECO:0000256" key="7">
    <source>
        <dbReference type="ARBA" id="ARBA00022833"/>
    </source>
</evidence>
<dbReference type="Gene3D" id="3.40.390.30">
    <property type="entry name" value="Metalloproteases ('zincins'), catalytic domain"/>
    <property type="match status" value="1"/>
</dbReference>
<reference evidence="8 9" key="1">
    <citation type="journal article" date="2016" name="Nat. Commun.">
        <title>Thousands of microbial genomes shed light on interconnected biogeochemical processes in an aquifer system.</title>
        <authorList>
            <person name="Anantharaman K."/>
            <person name="Brown C.T."/>
            <person name="Hug L.A."/>
            <person name="Sharon I."/>
            <person name="Castelle C.J."/>
            <person name="Probst A.J."/>
            <person name="Thomas B.C."/>
            <person name="Singh A."/>
            <person name="Wilkins M.J."/>
            <person name="Karaoz U."/>
            <person name="Brodie E.L."/>
            <person name="Williams K.H."/>
            <person name="Hubbard S.S."/>
            <person name="Banfield J.F."/>
        </authorList>
    </citation>
    <scope>NUCLEOTIDE SEQUENCE [LARGE SCALE GENOMIC DNA]</scope>
</reference>
<comment type="caution">
    <text evidence="8">The sequence shown here is derived from an EMBL/GenBank/DDBJ whole genome shotgun (WGS) entry which is preliminary data.</text>
</comment>
<dbReference type="GO" id="GO:0046872">
    <property type="term" value="F:metal ion binding"/>
    <property type="evidence" value="ECO:0007669"/>
    <property type="project" value="UniProtKB-KW"/>
</dbReference>
<name>A0A1F7GZT5_9BACT</name>
<dbReference type="Proteomes" id="UP000177913">
    <property type="component" value="Unassembled WGS sequence"/>
</dbReference>
<accession>A0A1F7GZT5</accession>
<dbReference type="AlphaFoldDB" id="A0A1F7GZT5"/>
<dbReference type="GO" id="GO:0004519">
    <property type="term" value="F:endonuclease activity"/>
    <property type="evidence" value="ECO:0007669"/>
    <property type="project" value="UniProtKB-KW"/>
</dbReference>
<dbReference type="Pfam" id="PF02130">
    <property type="entry name" value="YbeY"/>
    <property type="match status" value="1"/>
</dbReference>
<keyword evidence="6" id="KW-0378">Hydrolase</keyword>
<dbReference type="GO" id="GO:0006364">
    <property type="term" value="P:rRNA processing"/>
    <property type="evidence" value="ECO:0007669"/>
    <property type="project" value="InterPro"/>
</dbReference>
<sequence length="128" mass="14385">MLNITSSSRYKINRKLIKKTFAEMLTSYGIPDSAVINIVFVGRNKMKAIAAKYAHEKEALPVLSFSYHDLNLTPGVEERSGKTPGVEKLMGEIFICYPQAIILAAEKDKKVDDIIIFLIKHGIENIMQ</sequence>
<keyword evidence="3" id="KW-0540">Nuclease</keyword>
<organism evidence="8 9">
    <name type="scientific">Candidatus Roizmanbacteria bacterium RIFCSPHIGHO2_02_FULL_38_11</name>
    <dbReference type="NCBI Taxonomy" id="1802039"/>
    <lineage>
        <taxon>Bacteria</taxon>
        <taxon>Candidatus Roizmaniibacteriota</taxon>
    </lineage>
</organism>
<evidence type="ECO:0000256" key="1">
    <source>
        <dbReference type="ARBA" id="ARBA00001947"/>
    </source>
</evidence>
<protein>
    <recommendedName>
        <fullName evidence="10">rRNA maturation RNase YbeY</fullName>
    </recommendedName>
</protein>
<gene>
    <name evidence="8" type="ORF">A3C25_01570</name>
</gene>
<evidence type="ECO:0000256" key="4">
    <source>
        <dbReference type="ARBA" id="ARBA00022723"/>
    </source>
</evidence>
<dbReference type="SUPFAM" id="SSF55486">
    <property type="entry name" value="Metalloproteases ('zincins'), catalytic domain"/>
    <property type="match status" value="1"/>
</dbReference>
<evidence type="ECO:0000256" key="2">
    <source>
        <dbReference type="ARBA" id="ARBA00010875"/>
    </source>
</evidence>
<proteinExistence type="inferred from homology"/>
<evidence type="ECO:0000313" key="8">
    <source>
        <dbReference type="EMBL" id="OGK24647.1"/>
    </source>
</evidence>
<evidence type="ECO:0000313" key="9">
    <source>
        <dbReference type="Proteomes" id="UP000177913"/>
    </source>
</evidence>
<evidence type="ECO:0000256" key="3">
    <source>
        <dbReference type="ARBA" id="ARBA00022722"/>
    </source>
</evidence>
<evidence type="ECO:0008006" key="10">
    <source>
        <dbReference type="Google" id="ProtNLM"/>
    </source>
</evidence>